<proteinExistence type="predicted"/>
<name>A0A9D4PIG5_RHISA</name>
<reference evidence="2" key="2">
    <citation type="submission" date="2021-09" db="EMBL/GenBank/DDBJ databases">
        <authorList>
            <person name="Jia N."/>
            <person name="Wang J."/>
            <person name="Shi W."/>
            <person name="Du L."/>
            <person name="Sun Y."/>
            <person name="Zhan W."/>
            <person name="Jiang J."/>
            <person name="Wang Q."/>
            <person name="Zhang B."/>
            <person name="Ji P."/>
            <person name="Sakyi L.B."/>
            <person name="Cui X."/>
            <person name="Yuan T."/>
            <person name="Jiang B."/>
            <person name="Yang W."/>
            <person name="Lam T.T.-Y."/>
            <person name="Chang Q."/>
            <person name="Ding S."/>
            <person name="Wang X."/>
            <person name="Zhu J."/>
            <person name="Ruan X."/>
            <person name="Zhao L."/>
            <person name="Wei J."/>
            <person name="Que T."/>
            <person name="Du C."/>
            <person name="Cheng J."/>
            <person name="Dai P."/>
            <person name="Han X."/>
            <person name="Huang E."/>
            <person name="Gao Y."/>
            <person name="Liu J."/>
            <person name="Shao H."/>
            <person name="Ye R."/>
            <person name="Li L."/>
            <person name="Wei W."/>
            <person name="Wang X."/>
            <person name="Wang C."/>
            <person name="Huo Q."/>
            <person name="Li W."/>
            <person name="Guo W."/>
            <person name="Chen H."/>
            <person name="Chen S."/>
            <person name="Zhou L."/>
            <person name="Zhou L."/>
            <person name="Ni X."/>
            <person name="Tian J."/>
            <person name="Zhou Y."/>
            <person name="Sheng Y."/>
            <person name="Liu T."/>
            <person name="Pan Y."/>
            <person name="Xia L."/>
            <person name="Li J."/>
            <person name="Zhao F."/>
            <person name="Cao W."/>
        </authorList>
    </citation>
    <scope>NUCLEOTIDE SEQUENCE</scope>
    <source>
        <strain evidence="2">Rsan-2018</strain>
        <tissue evidence="2">Larvae</tissue>
    </source>
</reference>
<dbReference type="Gene3D" id="3.80.10.10">
    <property type="entry name" value="Ribonuclease Inhibitor"/>
    <property type="match status" value="3"/>
</dbReference>
<dbReference type="Proteomes" id="UP000821837">
    <property type="component" value="Unassembled WGS sequence"/>
</dbReference>
<evidence type="ECO:0000313" key="3">
    <source>
        <dbReference type="Proteomes" id="UP000821837"/>
    </source>
</evidence>
<dbReference type="SUPFAM" id="SSF52047">
    <property type="entry name" value="RNI-like"/>
    <property type="match status" value="2"/>
</dbReference>
<feature type="region of interest" description="Disordered" evidence="1">
    <location>
        <begin position="1"/>
        <end position="28"/>
    </location>
</feature>
<organism evidence="2 3">
    <name type="scientific">Rhipicephalus sanguineus</name>
    <name type="common">Brown dog tick</name>
    <name type="synonym">Ixodes sanguineus</name>
    <dbReference type="NCBI Taxonomy" id="34632"/>
    <lineage>
        <taxon>Eukaryota</taxon>
        <taxon>Metazoa</taxon>
        <taxon>Ecdysozoa</taxon>
        <taxon>Arthropoda</taxon>
        <taxon>Chelicerata</taxon>
        <taxon>Arachnida</taxon>
        <taxon>Acari</taxon>
        <taxon>Parasitiformes</taxon>
        <taxon>Ixodida</taxon>
        <taxon>Ixodoidea</taxon>
        <taxon>Ixodidae</taxon>
        <taxon>Rhipicephalinae</taxon>
        <taxon>Rhipicephalus</taxon>
        <taxon>Rhipicephalus</taxon>
    </lineage>
</organism>
<evidence type="ECO:0008006" key="4">
    <source>
        <dbReference type="Google" id="ProtNLM"/>
    </source>
</evidence>
<reference evidence="2" key="1">
    <citation type="journal article" date="2020" name="Cell">
        <title>Large-Scale Comparative Analyses of Tick Genomes Elucidate Their Genetic Diversity and Vector Capacities.</title>
        <authorList>
            <consortium name="Tick Genome and Microbiome Consortium (TIGMIC)"/>
            <person name="Jia N."/>
            <person name="Wang J."/>
            <person name="Shi W."/>
            <person name="Du L."/>
            <person name="Sun Y."/>
            <person name="Zhan W."/>
            <person name="Jiang J.F."/>
            <person name="Wang Q."/>
            <person name="Zhang B."/>
            <person name="Ji P."/>
            <person name="Bell-Sakyi L."/>
            <person name="Cui X.M."/>
            <person name="Yuan T.T."/>
            <person name="Jiang B.G."/>
            <person name="Yang W.F."/>
            <person name="Lam T.T."/>
            <person name="Chang Q.C."/>
            <person name="Ding S.J."/>
            <person name="Wang X.J."/>
            <person name="Zhu J.G."/>
            <person name="Ruan X.D."/>
            <person name="Zhao L."/>
            <person name="Wei J.T."/>
            <person name="Ye R.Z."/>
            <person name="Que T.C."/>
            <person name="Du C.H."/>
            <person name="Zhou Y.H."/>
            <person name="Cheng J.X."/>
            <person name="Dai P.F."/>
            <person name="Guo W.B."/>
            <person name="Han X.H."/>
            <person name="Huang E.J."/>
            <person name="Li L.F."/>
            <person name="Wei W."/>
            <person name="Gao Y.C."/>
            <person name="Liu J.Z."/>
            <person name="Shao H.Z."/>
            <person name="Wang X."/>
            <person name="Wang C.C."/>
            <person name="Yang T.C."/>
            <person name="Huo Q.B."/>
            <person name="Li W."/>
            <person name="Chen H.Y."/>
            <person name="Chen S.E."/>
            <person name="Zhou L.G."/>
            <person name="Ni X.B."/>
            <person name="Tian J.H."/>
            <person name="Sheng Y."/>
            <person name="Liu T."/>
            <person name="Pan Y.S."/>
            <person name="Xia L.Y."/>
            <person name="Li J."/>
            <person name="Zhao F."/>
            <person name="Cao W.C."/>
        </authorList>
    </citation>
    <scope>NUCLEOTIDE SEQUENCE</scope>
    <source>
        <strain evidence="2">Rsan-2018</strain>
    </source>
</reference>
<feature type="compositionally biased region" description="Basic and acidic residues" evidence="1">
    <location>
        <begin position="7"/>
        <end position="16"/>
    </location>
</feature>
<sequence length="715" mass="81585">MPKRKRVTTDQEDGSRRKPSSLTSDSDLEKSFFSGSSINFRTPCTSSECRPCDIFRDITIWNEFFWQVGLELRELYPGKLSLVKMDGPCGPLDARRCKHEAATLLHRLLTYHHCFVSLVLNHWIFVDHHQLICDALPKSPSLRKLEVHLFTINERAFQSFTAVLPFLNHLQELNCQMMDLERGFCEGVSELLVSTTSLTTLKLKARQMEAEYGEVIFHGLKRNTTVTTLSLHMRMDAFLSQRGVAFTDCLCDNQTLRSLIVTSYYKNDDCVPNLIIRSLFSNTTISEVRLIGFSLDNENSLLVAEMLSENRSLREFHMVDCGLYRSSRIPEYHGVSDRICPWIVALDENTTLERLTMELSCFNLEECRSLFKALASHKSLKSITVDRLIPTAEVEICRALRETGLLERFFLARPHVVKDPVVTLRECKELSSIRINPMTLHGFDSVRTALGLLPSCSHVTSVTLEVWQKWLNGDAIFLMAQYIKGTTVLRDLEMTLFSTTSNIVDRDERALMEALSFNNSVRKLSLTGLCFDDTEIQMLVDKLQASRTLYELCFYLNGFMSTTLLIQKLSPKVSSNYTLLGMEFDRRAARRDDLFAVDNVVRRNLSLVTRAAHFVIGTRHRYCAAAAELVHWNPGLVAKVQALASIDENEAVSRIENSLKSFSELDDFMCVAGVVKYGVTCHTRDDGQLQLIDLNRDCWLYIRQYLKMGDILDAQ</sequence>
<dbReference type="VEuPathDB" id="VectorBase:RSAN_036747"/>
<dbReference type="PANTHER" id="PTHR47679:SF1">
    <property type="entry name" value="PROTEIN TORNADO 1"/>
    <property type="match status" value="1"/>
</dbReference>
<evidence type="ECO:0000313" key="2">
    <source>
        <dbReference type="EMBL" id="KAH7943771.1"/>
    </source>
</evidence>
<dbReference type="EMBL" id="JABSTV010001253">
    <property type="protein sequence ID" value="KAH7943771.1"/>
    <property type="molecule type" value="Genomic_DNA"/>
</dbReference>
<evidence type="ECO:0000256" key="1">
    <source>
        <dbReference type="SAM" id="MobiDB-lite"/>
    </source>
</evidence>
<accession>A0A9D4PIG5</accession>
<dbReference type="PANTHER" id="PTHR47679">
    <property type="entry name" value="PROTEIN TORNADO 1"/>
    <property type="match status" value="1"/>
</dbReference>
<dbReference type="AlphaFoldDB" id="A0A9D4PIG5"/>
<protein>
    <recommendedName>
        <fullName evidence="4">Nlr family card domain protein</fullName>
    </recommendedName>
</protein>
<keyword evidence="3" id="KW-1185">Reference proteome</keyword>
<dbReference type="InterPro" id="IPR032675">
    <property type="entry name" value="LRR_dom_sf"/>
</dbReference>
<comment type="caution">
    <text evidence="2">The sequence shown here is derived from an EMBL/GenBank/DDBJ whole genome shotgun (WGS) entry which is preliminary data.</text>
</comment>
<gene>
    <name evidence="2" type="ORF">HPB52_011413</name>
</gene>